<feature type="signal peptide" evidence="1">
    <location>
        <begin position="1"/>
        <end position="19"/>
    </location>
</feature>
<evidence type="ECO:0000313" key="2">
    <source>
        <dbReference type="EMBL" id="KAL3775651.1"/>
    </source>
</evidence>
<dbReference type="AlphaFoldDB" id="A0ABD3NI28"/>
<feature type="chain" id="PRO_5044873343" evidence="1">
    <location>
        <begin position="20"/>
        <end position="108"/>
    </location>
</feature>
<dbReference type="EMBL" id="JALLAZ020001402">
    <property type="protein sequence ID" value="KAL3775651.1"/>
    <property type="molecule type" value="Genomic_DNA"/>
</dbReference>
<accession>A0ABD3NI28</accession>
<dbReference type="Proteomes" id="UP001530315">
    <property type="component" value="Unassembled WGS sequence"/>
</dbReference>
<evidence type="ECO:0000313" key="3">
    <source>
        <dbReference type="Proteomes" id="UP001530315"/>
    </source>
</evidence>
<keyword evidence="3" id="KW-1185">Reference proteome</keyword>
<evidence type="ECO:0000256" key="1">
    <source>
        <dbReference type="SAM" id="SignalP"/>
    </source>
</evidence>
<comment type="caution">
    <text evidence="2">The sequence shown here is derived from an EMBL/GenBank/DDBJ whole genome shotgun (WGS) entry which is preliminary data.</text>
</comment>
<sequence>MNSFTKSILVMLLAVSANGHEAWMGHAGLGEDEQPKCGKSPCNNNEVCCCYPAGAVCQDIRVRIMCTPCCEVDGNYETCPADDDEGIWEPADFAPGGLRGSDVAVEDR</sequence>
<name>A0ABD3NI28_9STRA</name>
<organism evidence="2 3">
    <name type="scientific">Stephanodiscus triporus</name>
    <dbReference type="NCBI Taxonomy" id="2934178"/>
    <lineage>
        <taxon>Eukaryota</taxon>
        <taxon>Sar</taxon>
        <taxon>Stramenopiles</taxon>
        <taxon>Ochrophyta</taxon>
        <taxon>Bacillariophyta</taxon>
        <taxon>Coscinodiscophyceae</taxon>
        <taxon>Thalassiosirophycidae</taxon>
        <taxon>Stephanodiscales</taxon>
        <taxon>Stephanodiscaceae</taxon>
        <taxon>Stephanodiscus</taxon>
    </lineage>
</organism>
<reference evidence="2 3" key="1">
    <citation type="submission" date="2024-10" db="EMBL/GenBank/DDBJ databases">
        <title>Updated reference genomes for cyclostephanoid diatoms.</title>
        <authorList>
            <person name="Roberts W.R."/>
            <person name="Alverson A.J."/>
        </authorList>
    </citation>
    <scope>NUCLEOTIDE SEQUENCE [LARGE SCALE GENOMIC DNA]</scope>
    <source>
        <strain evidence="2 3">AJA276-08</strain>
    </source>
</reference>
<protein>
    <submittedName>
        <fullName evidence="2">Uncharacterized protein</fullName>
    </submittedName>
</protein>
<keyword evidence="1" id="KW-0732">Signal</keyword>
<proteinExistence type="predicted"/>
<gene>
    <name evidence="2" type="ORF">ACHAW5_008121</name>
</gene>